<dbReference type="PANTHER" id="PTHR43800:SF1">
    <property type="entry name" value="PEPTIDYL-LYSINE N-ACETYLTRANSFERASE YJAB"/>
    <property type="match status" value="1"/>
</dbReference>
<evidence type="ECO:0000259" key="3">
    <source>
        <dbReference type="PROSITE" id="PS51186"/>
    </source>
</evidence>
<evidence type="ECO:0000313" key="4">
    <source>
        <dbReference type="EMBL" id="MBF6224082.1"/>
    </source>
</evidence>
<reference evidence="4 5" key="1">
    <citation type="submission" date="2020-10" db="EMBL/GenBank/DDBJ databases">
        <title>Identification of Nocardia species via Next-generation sequencing and recognition of intraspecies genetic diversity.</title>
        <authorList>
            <person name="Li P."/>
            <person name="Li P."/>
            <person name="Lu B."/>
        </authorList>
    </citation>
    <scope>NUCLEOTIDE SEQUENCE [LARGE SCALE GENOMIC DNA]</scope>
    <source>
        <strain evidence="4 5">N-11</strain>
    </source>
</reference>
<name>A0ABS0C121_9NOCA</name>
<keyword evidence="2" id="KW-0012">Acyltransferase</keyword>
<dbReference type="SUPFAM" id="SSF55729">
    <property type="entry name" value="Acyl-CoA N-acyltransferases (Nat)"/>
    <property type="match status" value="1"/>
</dbReference>
<evidence type="ECO:0000256" key="1">
    <source>
        <dbReference type="ARBA" id="ARBA00022679"/>
    </source>
</evidence>
<dbReference type="Proteomes" id="UP000807309">
    <property type="component" value="Unassembled WGS sequence"/>
</dbReference>
<dbReference type="InterPro" id="IPR016181">
    <property type="entry name" value="Acyl_CoA_acyltransferase"/>
</dbReference>
<protein>
    <submittedName>
        <fullName evidence="4">GNAT family N-acetyltransferase</fullName>
    </submittedName>
</protein>
<dbReference type="PANTHER" id="PTHR43800">
    <property type="entry name" value="PEPTIDYL-LYSINE N-ACETYLTRANSFERASE YJAB"/>
    <property type="match status" value="1"/>
</dbReference>
<dbReference type="EMBL" id="JADLRE010000002">
    <property type="protein sequence ID" value="MBF6224082.1"/>
    <property type="molecule type" value="Genomic_DNA"/>
</dbReference>
<dbReference type="Gene3D" id="3.40.630.30">
    <property type="match status" value="1"/>
</dbReference>
<comment type="caution">
    <text evidence="4">The sequence shown here is derived from an EMBL/GenBank/DDBJ whole genome shotgun (WGS) entry which is preliminary data.</text>
</comment>
<keyword evidence="5" id="KW-1185">Reference proteome</keyword>
<evidence type="ECO:0000256" key="2">
    <source>
        <dbReference type="ARBA" id="ARBA00023315"/>
    </source>
</evidence>
<dbReference type="CDD" id="cd04301">
    <property type="entry name" value="NAT_SF"/>
    <property type="match status" value="1"/>
</dbReference>
<evidence type="ECO:0000313" key="5">
    <source>
        <dbReference type="Proteomes" id="UP000807309"/>
    </source>
</evidence>
<gene>
    <name evidence="4" type="ORF">IU470_02945</name>
</gene>
<proteinExistence type="predicted"/>
<dbReference type="PROSITE" id="PS51186">
    <property type="entry name" value="GNAT"/>
    <property type="match status" value="1"/>
</dbReference>
<organism evidence="4 5">
    <name type="scientific">Nocardia abscessus</name>
    <dbReference type="NCBI Taxonomy" id="120957"/>
    <lineage>
        <taxon>Bacteria</taxon>
        <taxon>Bacillati</taxon>
        <taxon>Actinomycetota</taxon>
        <taxon>Actinomycetes</taxon>
        <taxon>Mycobacteriales</taxon>
        <taxon>Nocardiaceae</taxon>
        <taxon>Nocardia</taxon>
    </lineage>
</organism>
<dbReference type="Pfam" id="PF00583">
    <property type="entry name" value="Acetyltransf_1"/>
    <property type="match status" value="1"/>
</dbReference>
<feature type="domain" description="N-acetyltransferase" evidence="3">
    <location>
        <begin position="7"/>
        <end position="156"/>
    </location>
</feature>
<dbReference type="InterPro" id="IPR000182">
    <property type="entry name" value="GNAT_dom"/>
</dbReference>
<sequence>MRGQNEPVIRPATTADLPVLQDIETAAGKPFADIGMTAVADDEPPSLATLEEFQRAGRAWVWTDEDVPIGYLVLGVVDGNAHIEQVSVRPDYAGRRIGKRLIDRAARWAVTAGLPAMTLTTFTDVAWNGPYYQRLGFRYLSADEETPGLVELRAAERAHGLDRWPRACMRAELTAWSME</sequence>
<accession>A0ABS0C121</accession>
<keyword evidence="1" id="KW-0808">Transferase</keyword>